<feature type="region of interest" description="Disordered" evidence="1">
    <location>
        <begin position="46"/>
        <end position="155"/>
    </location>
</feature>
<dbReference type="EMBL" id="BMGZ01000004">
    <property type="protein sequence ID" value="GGI01188.1"/>
    <property type="molecule type" value="Genomic_DNA"/>
</dbReference>
<feature type="compositionally biased region" description="Basic and acidic residues" evidence="1">
    <location>
        <begin position="124"/>
        <end position="154"/>
    </location>
</feature>
<reference evidence="3 5" key="2">
    <citation type="submission" date="2020-02" db="EMBL/GenBank/DDBJ databases">
        <title>Genome sequence of Parvularcula flava strain NH6-79.</title>
        <authorList>
            <person name="Abdul Karim M.H."/>
            <person name="Lam M.Q."/>
            <person name="Chen S.J."/>
            <person name="Yahya A."/>
            <person name="Shahir S."/>
            <person name="Shamsir M.S."/>
            <person name="Chong C.S."/>
        </authorList>
    </citation>
    <scope>NUCLEOTIDE SEQUENCE [LARGE SCALE GENOMIC DNA]</scope>
    <source>
        <strain evidence="3 5">NH6-79</strain>
    </source>
</reference>
<dbReference type="EMBL" id="VCJR02000004">
    <property type="protein sequence ID" value="NHK29303.1"/>
    <property type="molecule type" value="Genomic_DNA"/>
</dbReference>
<sequence length="308" mass="34370">MRFATLISAMLHVAAVGVWFIIPASWRPVGPSDPIVPIEIISEAELSDRLSVVETRVEPEAEAVEQPAPEEREEQPPVPTTQPEQPQEQQPEPEPEPVQLPPEPEPEPEEQEPEPIEEPEPEPEQPKEEPKKEEPNKDPPKKDPPKQEPPKEPELDLSALESALTDLDREETNAPREAPTETGQAQQGDRDVNQVGLGDRLLASEEAKMKARMAECWSAQAFLGAPKPETLIVTLSFELNRDGSLKSTPKVQNAIQINTSGNPFWKVAERSAINAVIDCAPYNFLSLDRYNEWKSFEMTFNPAEMVGF</sequence>
<evidence type="ECO:0000313" key="3">
    <source>
        <dbReference type="EMBL" id="NHK29303.1"/>
    </source>
</evidence>
<name>A0A8J3ESH1_9PROT</name>
<keyword evidence="5" id="KW-1185">Reference proteome</keyword>
<feature type="compositionally biased region" description="Low complexity" evidence="1">
    <location>
        <begin position="81"/>
        <end position="90"/>
    </location>
</feature>
<feature type="region of interest" description="Disordered" evidence="1">
    <location>
        <begin position="167"/>
        <end position="193"/>
    </location>
</feature>
<evidence type="ECO:0000313" key="4">
    <source>
        <dbReference type="Proteomes" id="UP000621856"/>
    </source>
</evidence>
<evidence type="ECO:0000256" key="1">
    <source>
        <dbReference type="SAM" id="MobiDB-lite"/>
    </source>
</evidence>
<evidence type="ECO:0000313" key="5">
    <source>
        <dbReference type="Proteomes" id="UP000818603"/>
    </source>
</evidence>
<dbReference type="Gene3D" id="3.30.1150.10">
    <property type="match status" value="1"/>
</dbReference>
<dbReference type="Proteomes" id="UP000818603">
    <property type="component" value="Unassembled WGS sequence"/>
</dbReference>
<comment type="caution">
    <text evidence="2">The sequence shown here is derived from an EMBL/GenBank/DDBJ whole genome shotgun (WGS) entry which is preliminary data.</text>
</comment>
<accession>A0A8J3ESH1</accession>
<organism evidence="2 4">
    <name type="scientific">Aquisalinus luteolus</name>
    <dbReference type="NCBI Taxonomy" id="1566827"/>
    <lineage>
        <taxon>Bacteria</taxon>
        <taxon>Pseudomonadati</taxon>
        <taxon>Pseudomonadota</taxon>
        <taxon>Alphaproteobacteria</taxon>
        <taxon>Parvularculales</taxon>
        <taxon>Parvularculaceae</taxon>
        <taxon>Aquisalinus</taxon>
    </lineage>
</organism>
<gene>
    <name evidence="3" type="ORF">FF098_015400</name>
    <name evidence="2" type="ORF">GCM10011355_31240</name>
</gene>
<protein>
    <submittedName>
        <fullName evidence="2">Uncharacterized protein</fullName>
    </submittedName>
</protein>
<reference evidence="2" key="3">
    <citation type="submission" date="2020-09" db="EMBL/GenBank/DDBJ databases">
        <authorList>
            <person name="Sun Q."/>
            <person name="Zhou Y."/>
        </authorList>
    </citation>
    <scope>NUCLEOTIDE SEQUENCE</scope>
    <source>
        <strain evidence="2">CGMCC 1.14984</strain>
    </source>
</reference>
<reference evidence="2" key="1">
    <citation type="journal article" date="2014" name="Int. J. Syst. Evol. Microbiol.">
        <title>Complete genome sequence of Corynebacterium casei LMG S-19264T (=DSM 44701T), isolated from a smear-ripened cheese.</title>
        <authorList>
            <consortium name="US DOE Joint Genome Institute (JGI-PGF)"/>
            <person name="Walter F."/>
            <person name="Albersmeier A."/>
            <person name="Kalinowski J."/>
            <person name="Ruckert C."/>
        </authorList>
    </citation>
    <scope>NUCLEOTIDE SEQUENCE</scope>
    <source>
        <strain evidence="2">CGMCC 1.14984</strain>
    </source>
</reference>
<dbReference type="RefSeq" id="WP_155142217.1">
    <property type="nucleotide sequence ID" value="NZ_BMGZ01000004.1"/>
</dbReference>
<proteinExistence type="predicted"/>
<evidence type="ECO:0000313" key="2">
    <source>
        <dbReference type="EMBL" id="GGI01188.1"/>
    </source>
</evidence>
<dbReference type="Proteomes" id="UP000621856">
    <property type="component" value="Unassembled WGS sequence"/>
</dbReference>
<feature type="compositionally biased region" description="Acidic residues" evidence="1">
    <location>
        <begin position="104"/>
        <end position="123"/>
    </location>
</feature>
<dbReference type="AlphaFoldDB" id="A0A8J3ESH1"/>